<dbReference type="InterPro" id="IPR042187">
    <property type="entry name" value="Flagellin_C_sub2"/>
</dbReference>
<keyword evidence="7" id="KW-0966">Cell projection</keyword>
<evidence type="ECO:0000259" key="5">
    <source>
        <dbReference type="Pfam" id="PF00669"/>
    </source>
</evidence>
<evidence type="ECO:0000259" key="6">
    <source>
        <dbReference type="Pfam" id="PF00700"/>
    </source>
</evidence>
<dbReference type="Gene3D" id="6.10.10.10">
    <property type="entry name" value="Flagellar export chaperone, C-terminal domain"/>
    <property type="match status" value="1"/>
</dbReference>
<dbReference type="EMBL" id="BSUL01000001">
    <property type="protein sequence ID" value="GMA27852.1"/>
    <property type="molecule type" value="Genomic_DNA"/>
</dbReference>
<comment type="subcellular location">
    <subcellularLocation>
        <location evidence="4">Secreted</location>
    </subcellularLocation>
    <subcellularLocation>
        <location evidence="4">Bacterial flagellum</location>
    </subcellularLocation>
</comment>
<dbReference type="AlphaFoldDB" id="A0AA37UIK6"/>
<gene>
    <name evidence="7" type="primary">fliC</name>
    <name evidence="7" type="ORF">GCM10025874_11050</name>
</gene>
<dbReference type="InterPro" id="IPR001029">
    <property type="entry name" value="Flagellin_N"/>
</dbReference>
<keyword evidence="4" id="KW-0964">Secreted</keyword>
<evidence type="ECO:0000313" key="7">
    <source>
        <dbReference type="EMBL" id="GMA27852.1"/>
    </source>
</evidence>
<sequence>MGFQINTNVSAMAAYRNLSSTQNSLTGSLEKLSSGLRINKAADDAAGLSISEGLRAQIGGLNVAARNAQDGISVVQTAEGALGEVHSNLQRLRDLAVQAGNDSNNADSRAAITTEATELVAEIARIGNSTNFNGTKLLAGGDDLTFQVGANSGSSNSISVGLSDDKFDIVALATTNLAVGTAAATLAGPDGTGAAAGTGLQFTSHESAQMSIVNLDKAITDVAGARSELGAKQNRFETAINSINISKENLSASESRIRDTDMAAEMANFTRSNILQQAGTSMLAQANSLPQSVLSLLG</sequence>
<dbReference type="GO" id="GO:0009288">
    <property type="term" value="C:bacterial-type flagellum"/>
    <property type="evidence" value="ECO:0007669"/>
    <property type="project" value="UniProtKB-SubCell"/>
</dbReference>
<keyword evidence="8" id="KW-1185">Reference proteome</keyword>
<comment type="function">
    <text evidence="4">Flagellin is the subunit protein which polymerizes to form the filaments of bacterial flagella.</text>
</comment>
<dbReference type="Proteomes" id="UP001157160">
    <property type="component" value="Unassembled WGS sequence"/>
</dbReference>
<organism evidence="7 8">
    <name type="scientific">Arenivirga flava</name>
    <dbReference type="NCBI Taxonomy" id="1930060"/>
    <lineage>
        <taxon>Bacteria</taxon>
        <taxon>Bacillati</taxon>
        <taxon>Actinomycetota</taxon>
        <taxon>Actinomycetes</taxon>
        <taxon>Micrococcales</taxon>
        <taxon>Microbacteriaceae</taxon>
        <taxon>Arenivirga</taxon>
    </lineage>
</organism>
<dbReference type="InterPro" id="IPR001492">
    <property type="entry name" value="Flagellin"/>
</dbReference>
<dbReference type="GO" id="GO:0005198">
    <property type="term" value="F:structural molecule activity"/>
    <property type="evidence" value="ECO:0007669"/>
    <property type="project" value="UniProtKB-UniRule"/>
</dbReference>
<dbReference type="Gene3D" id="1.20.1330.10">
    <property type="entry name" value="f41 fragment of flagellin, N-terminal domain"/>
    <property type="match status" value="1"/>
</dbReference>
<protein>
    <recommendedName>
        <fullName evidence="2 4">Flagellin</fullName>
    </recommendedName>
</protein>
<evidence type="ECO:0000256" key="2">
    <source>
        <dbReference type="ARBA" id="ARBA00020110"/>
    </source>
</evidence>
<feature type="domain" description="Flagellin C-terminal" evidence="6">
    <location>
        <begin position="214"/>
        <end position="297"/>
    </location>
</feature>
<evidence type="ECO:0000256" key="3">
    <source>
        <dbReference type="ARBA" id="ARBA00023143"/>
    </source>
</evidence>
<dbReference type="InterPro" id="IPR046358">
    <property type="entry name" value="Flagellin_C"/>
</dbReference>
<proteinExistence type="inferred from homology"/>
<evidence type="ECO:0000256" key="1">
    <source>
        <dbReference type="ARBA" id="ARBA00005709"/>
    </source>
</evidence>
<keyword evidence="7" id="KW-0969">Cilium</keyword>
<dbReference type="GO" id="GO:0005576">
    <property type="term" value="C:extracellular region"/>
    <property type="evidence" value="ECO:0007669"/>
    <property type="project" value="UniProtKB-SubCell"/>
</dbReference>
<dbReference type="Pfam" id="PF00669">
    <property type="entry name" value="Flagellin_N"/>
    <property type="match status" value="1"/>
</dbReference>
<comment type="caution">
    <text evidence="7">The sequence shown here is derived from an EMBL/GenBank/DDBJ whole genome shotgun (WGS) entry which is preliminary data.</text>
</comment>
<dbReference type="PANTHER" id="PTHR42792:SF2">
    <property type="entry name" value="FLAGELLIN"/>
    <property type="match status" value="1"/>
</dbReference>
<keyword evidence="7" id="KW-0282">Flagellum</keyword>
<dbReference type="Pfam" id="PF00700">
    <property type="entry name" value="Flagellin_C"/>
    <property type="match status" value="1"/>
</dbReference>
<dbReference type="SUPFAM" id="SSF64518">
    <property type="entry name" value="Phase 1 flagellin"/>
    <property type="match status" value="1"/>
</dbReference>
<dbReference type="PANTHER" id="PTHR42792">
    <property type="entry name" value="FLAGELLIN"/>
    <property type="match status" value="1"/>
</dbReference>
<reference evidence="7 8" key="1">
    <citation type="journal article" date="2014" name="Int. J. Syst. Evol. Microbiol.">
        <title>Complete genome sequence of Corynebacterium casei LMG S-19264T (=DSM 44701T), isolated from a smear-ripened cheese.</title>
        <authorList>
            <consortium name="US DOE Joint Genome Institute (JGI-PGF)"/>
            <person name="Walter F."/>
            <person name="Albersmeier A."/>
            <person name="Kalinowski J."/>
            <person name="Ruckert C."/>
        </authorList>
    </citation>
    <scope>NUCLEOTIDE SEQUENCE [LARGE SCALE GENOMIC DNA]</scope>
    <source>
        <strain evidence="7 8">NBRC 112289</strain>
    </source>
</reference>
<evidence type="ECO:0000256" key="4">
    <source>
        <dbReference type="RuleBase" id="RU362073"/>
    </source>
</evidence>
<dbReference type="PRINTS" id="PR00207">
    <property type="entry name" value="FLAGELLIN"/>
</dbReference>
<evidence type="ECO:0000313" key="8">
    <source>
        <dbReference type="Proteomes" id="UP001157160"/>
    </source>
</evidence>
<name>A0AA37UIK6_9MICO</name>
<feature type="domain" description="Flagellin N-terminal" evidence="5">
    <location>
        <begin position="5"/>
        <end position="140"/>
    </location>
</feature>
<dbReference type="RefSeq" id="WP_284230795.1">
    <property type="nucleotide sequence ID" value="NZ_BSUL01000001.1"/>
</dbReference>
<accession>A0AA37UIK6</accession>
<comment type="similarity">
    <text evidence="1 4">Belongs to the bacterial flagellin family.</text>
</comment>
<keyword evidence="3 4" id="KW-0975">Bacterial flagellum</keyword>